<evidence type="ECO:0000313" key="1">
    <source>
        <dbReference type="EMBL" id="EEF76522.1"/>
    </source>
</evidence>
<protein>
    <submittedName>
        <fullName evidence="1">Uncharacterized protein</fullName>
    </submittedName>
</protein>
<keyword evidence="2" id="KW-1185">Reference proteome</keyword>
<proteinExistence type="predicted"/>
<dbReference type="STRING" id="547042.BACCOPRO_02027"/>
<organism evidence="1 2">
    <name type="scientific">Phocaeicola coprophilus DSM 18228 = JCM 13818</name>
    <dbReference type="NCBI Taxonomy" id="547042"/>
    <lineage>
        <taxon>Bacteria</taxon>
        <taxon>Pseudomonadati</taxon>
        <taxon>Bacteroidota</taxon>
        <taxon>Bacteroidia</taxon>
        <taxon>Bacteroidales</taxon>
        <taxon>Bacteroidaceae</taxon>
        <taxon>Phocaeicola</taxon>
    </lineage>
</organism>
<accession>S0F9S3</accession>
<gene>
    <name evidence="1" type="ORF">BACCOPRO_02027</name>
</gene>
<dbReference type="EMBL" id="ACBW01000144">
    <property type="protein sequence ID" value="EEF76522.1"/>
    <property type="molecule type" value="Genomic_DNA"/>
</dbReference>
<dbReference type="Proteomes" id="UP000014073">
    <property type="component" value="Unassembled WGS sequence"/>
</dbReference>
<reference evidence="1 2" key="1">
    <citation type="submission" date="2008-12" db="EMBL/GenBank/DDBJ databases">
        <authorList>
            <person name="Fulton L."/>
            <person name="Clifton S."/>
            <person name="Fulton B."/>
            <person name="Xu J."/>
            <person name="Minx P."/>
            <person name="Pepin K.H."/>
            <person name="Johnson M."/>
            <person name="Bhonagiri V."/>
            <person name="Nash W.E."/>
            <person name="Mardis E.R."/>
            <person name="Wilson R.K."/>
        </authorList>
    </citation>
    <scope>NUCLEOTIDE SEQUENCE [LARGE SCALE GENOMIC DNA]</scope>
    <source>
        <strain evidence="1 2">DSM 18228</strain>
    </source>
</reference>
<evidence type="ECO:0000313" key="2">
    <source>
        <dbReference type="Proteomes" id="UP000014073"/>
    </source>
</evidence>
<name>S0F9S3_9BACT</name>
<comment type="caution">
    <text evidence="1">The sequence shown here is derived from an EMBL/GenBank/DDBJ whole genome shotgun (WGS) entry which is preliminary data.</text>
</comment>
<sequence>MDQDAEEMRYIVQIWHFFLVLGAVLKGNFISPGRNGGLGIDLFLAGTGTAARSIRTGCRKFPHGIFDGITEKFAVDGQVAYGIGLTFEFAVECQLHTSILFVSKE</sequence>
<dbReference type="AlphaFoldDB" id="S0F9S3"/>
<dbReference type="HOGENOM" id="CLU_2231065_0_0_10"/>